<feature type="non-terminal residue" evidence="2">
    <location>
        <position position="1"/>
    </location>
</feature>
<evidence type="ECO:0000313" key="2">
    <source>
        <dbReference type="EMBL" id="GFD28660.1"/>
    </source>
</evidence>
<dbReference type="EMBL" id="BKCJ011387559">
    <property type="protein sequence ID" value="GFD28660.1"/>
    <property type="molecule type" value="Genomic_DNA"/>
</dbReference>
<proteinExistence type="predicted"/>
<feature type="compositionally biased region" description="Basic and acidic residues" evidence="1">
    <location>
        <begin position="21"/>
        <end position="31"/>
    </location>
</feature>
<feature type="non-terminal residue" evidence="2">
    <location>
        <position position="97"/>
    </location>
</feature>
<name>A0A699V1N0_TANCI</name>
<protein>
    <submittedName>
        <fullName evidence="2">Uncharacterized protein</fullName>
    </submittedName>
</protein>
<feature type="region of interest" description="Disordered" evidence="1">
    <location>
        <begin position="21"/>
        <end position="65"/>
    </location>
</feature>
<dbReference type="AlphaFoldDB" id="A0A699V1N0"/>
<feature type="region of interest" description="Disordered" evidence="1">
    <location>
        <begin position="78"/>
        <end position="97"/>
    </location>
</feature>
<feature type="compositionally biased region" description="Basic and acidic residues" evidence="1">
    <location>
        <begin position="41"/>
        <end position="65"/>
    </location>
</feature>
<sequence length="97" mass="11115">EVEINRLKEKVKQLEEREGVAAINSRDDAPIKGKSMNKGEAATERKKGKEVMVESETPKKQKVQEQIDAQVARELEEQLEKEDQRRAEQIARDTEIA</sequence>
<reference evidence="2" key="1">
    <citation type="journal article" date="2019" name="Sci. Rep.">
        <title>Draft genome of Tanacetum cinerariifolium, the natural source of mosquito coil.</title>
        <authorList>
            <person name="Yamashiro T."/>
            <person name="Shiraishi A."/>
            <person name="Satake H."/>
            <person name="Nakayama K."/>
        </authorList>
    </citation>
    <scope>NUCLEOTIDE SEQUENCE</scope>
</reference>
<comment type="caution">
    <text evidence="2">The sequence shown here is derived from an EMBL/GenBank/DDBJ whole genome shotgun (WGS) entry which is preliminary data.</text>
</comment>
<gene>
    <name evidence="2" type="ORF">Tci_900629</name>
</gene>
<evidence type="ECO:0000256" key="1">
    <source>
        <dbReference type="SAM" id="MobiDB-lite"/>
    </source>
</evidence>
<accession>A0A699V1N0</accession>
<organism evidence="2">
    <name type="scientific">Tanacetum cinerariifolium</name>
    <name type="common">Dalmatian daisy</name>
    <name type="synonym">Chrysanthemum cinerariifolium</name>
    <dbReference type="NCBI Taxonomy" id="118510"/>
    <lineage>
        <taxon>Eukaryota</taxon>
        <taxon>Viridiplantae</taxon>
        <taxon>Streptophyta</taxon>
        <taxon>Embryophyta</taxon>
        <taxon>Tracheophyta</taxon>
        <taxon>Spermatophyta</taxon>
        <taxon>Magnoliopsida</taxon>
        <taxon>eudicotyledons</taxon>
        <taxon>Gunneridae</taxon>
        <taxon>Pentapetalae</taxon>
        <taxon>asterids</taxon>
        <taxon>campanulids</taxon>
        <taxon>Asterales</taxon>
        <taxon>Asteraceae</taxon>
        <taxon>Asteroideae</taxon>
        <taxon>Anthemideae</taxon>
        <taxon>Anthemidinae</taxon>
        <taxon>Tanacetum</taxon>
    </lineage>
</organism>